<comment type="cofactor">
    <cofactor evidence="1">
        <name>FAD</name>
        <dbReference type="ChEBI" id="CHEBI:57692"/>
    </cofactor>
</comment>
<comment type="similarity">
    <text evidence="3">Belongs to the methylenetetrahydrofolate reductase family.</text>
</comment>
<organism evidence="9">
    <name type="scientific">Emiliania huxleyi</name>
    <name type="common">Coccolithophore</name>
    <name type="synonym">Pontosphaera huxleyi</name>
    <dbReference type="NCBI Taxonomy" id="2903"/>
    <lineage>
        <taxon>Eukaryota</taxon>
        <taxon>Haptista</taxon>
        <taxon>Haptophyta</taxon>
        <taxon>Prymnesiophyceae</taxon>
        <taxon>Isochrysidales</taxon>
        <taxon>Noelaerhabdaceae</taxon>
        <taxon>Emiliania</taxon>
    </lineage>
</organism>
<feature type="domain" description="C2H2-type" evidence="8">
    <location>
        <begin position="80"/>
        <end position="102"/>
    </location>
</feature>
<feature type="region of interest" description="Disordered" evidence="7">
    <location>
        <begin position="271"/>
        <end position="290"/>
    </location>
</feature>
<evidence type="ECO:0000256" key="5">
    <source>
        <dbReference type="ARBA" id="ARBA00022827"/>
    </source>
</evidence>
<dbReference type="InterPro" id="IPR013087">
    <property type="entry name" value="Znf_C2H2_type"/>
</dbReference>
<dbReference type="GO" id="GO:0005829">
    <property type="term" value="C:cytosol"/>
    <property type="evidence" value="ECO:0007669"/>
    <property type="project" value="TreeGrafter"/>
</dbReference>
<keyword evidence="5" id="KW-0274">FAD</keyword>
<dbReference type="InterPro" id="IPR003171">
    <property type="entry name" value="Mehydrof_redctse-like"/>
</dbReference>
<keyword evidence="6" id="KW-0560">Oxidoreductase</keyword>
<dbReference type="PANTHER" id="PTHR45754:SF3">
    <property type="entry name" value="METHYLENETETRAHYDROFOLATE REDUCTASE (NADPH)"/>
    <property type="match status" value="1"/>
</dbReference>
<protein>
    <recommendedName>
        <fullName evidence="8">C2H2-type domain-containing protein</fullName>
    </recommendedName>
</protein>
<dbReference type="CDD" id="cd00537">
    <property type="entry name" value="MTHFR"/>
    <property type="match status" value="1"/>
</dbReference>
<proteinExistence type="inferred from homology"/>
<dbReference type="GO" id="GO:0071949">
    <property type="term" value="F:FAD binding"/>
    <property type="evidence" value="ECO:0007669"/>
    <property type="project" value="TreeGrafter"/>
</dbReference>
<name>A0A7S3X5T1_EMIHU</name>
<comment type="pathway">
    <text evidence="2">One-carbon metabolism; tetrahydrofolate interconversion.</text>
</comment>
<evidence type="ECO:0000256" key="3">
    <source>
        <dbReference type="ARBA" id="ARBA00006743"/>
    </source>
</evidence>
<feature type="compositionally biased region" description="Pro residues" evidence="7">
    <location>
        <begin position="276"/>
        <end position="288"/>
    </location>
</feature>
<dbReference type="GO" id="GO:0035999">
    <property type="term" value="P:tetrahydrofolate interconversion"/>
    <property type="evidence" value="ECO:0007669"/>
    <property type="project" value="UniProtKB-UniPathway"/>
</dbReference>
<evidence type="ECO:0000313" key="9">
    <source>
        <dbReference type="EMBL" id="CAE0598156.1"/>
    </source>
</evidence>
<reference evidence="9" key="1">
    <citation type="submission" date="2021-01" db="EMBL/GenBank/DDBJ databases">
        <authorList>
            <person name="Corre E."/>
            <person name="Pelletier E."/>
            <person name="Niang G."/>
            <person name="Scheremetjew M."/>
            <person name="Finn R."/>
            <person name="Kale V."/>
            <person name="Holt S."/>
            <person name="Cochrane G."/>
            <person name="Meng A."/>
            <person name="Brown T."/>
            <person name="Cohen L."/>
        </authorList>
    </citation>
    <scope>NUCLEOTIDE SEQUENCE</scope>
    <source>
        <strain evidence="9">379</strain>
    </source>
</reference>
<dbReference type="EMBL" id="HBIR01059917">
    <property type="protein sequence ID" value="CAE0598156.1"/>
    <property type="molecule type" value="Transcribed_RNA"/>
</dbReference>
<dbReference type="Gene3D" id="3.20.20.220">
    <property type="match status" value="1"/>
</dbReference>
<dbReference type="GO" id="GO:0009086">
    <property type="term" value="P:methionine biosynthetic process"/>
    <property type="evidence" value="ECO:0007669"/>
    <property type="project" value="TreeGrafter"/>
</dbReference>
<accession>A0A7S3X5T1</accession>
<dbReference type="GO" id="GO:0004489">
    <property type="term" value="F:methylenetetrahydrofolate reductase [NAD(P)H] activity"/>
    <property type="evidence" value="ECO:0007669"/>
    <property type="project" value="InterPro"/>
</dbReference>
<evidence type="ECO:0000256" key="7">
    <source>
        <dbReference type="SAM" id="MobiDB-lite"/>
    </source>
</evidence>
<dbReference type="AlphaFoldDB" id="A0A7S3X5T1"/>
<dbReference type="SUPFAM" id="SSF51730">
    <property type="entry name" value="FAD-linked oxidoreductase"/>
    <property type="match status" value="1"/>
</dbReference>
<evidence type="ECO:0000256" key="1">
    <source>
        <dbReference type="ARBA" id="ARBA00001974"/>
    </source>
</evidence>
<dbReference type="PANTHER" id="PTHR45754">
    <property type="entry name" value="METHYLENETETRAHYDROFOLATE REDUCTASE"/>
    <property type="match status" value="1"/>
</dbReference>
<sequence>MGDDLRPLWIDLTWGFGDVGARTVAAARHIQKATGLPVLMHLICTDMTVADLDAALDAALLAGVRAILVMRGYTQAGYDCWQPCAGGLQHADDLVRHIRRRHGAHFSLGVVGFPEAHPESRAGAGVATEAERAEDVRRLKRKVDAGADFVICQFTFDAATWGSFLRRCRAEGIRVPILPGVQPLTEYASARLLASSWRVELPAEVGANLRALQGDAEGARACGAAFVAAVCDATLRQAAGSGEGLGLHVFVYDGEVETRALLEALAAQGWRRGQLPPDPPPAPSPARPPAAALAIAEGRRGSTTAVH</sequence>
<dbReference type="UniPathway" id="UPA00193"/>
<evidence type="ECO:0000256" key="2">
    <source>
        <dbReference type="ARBA" id="ARBA00004777"/>
    </source>
</evidence>
<evidence type="ECO:0000256" key="6">
    <source>
        <dbReference type="ARBA" id="ARBA00023002"/>
    </source>
</evidence>
<dbReference type="PROSITE" id="PS00028">
    <property type="entry name" value="ZINC_FINGER_C2H2_1"/>
    <property type="match status" value="1"/>
</dbReference>
<dbReference type="Pfam" id="PF02219">
    <property type="entry name" value="MTHFR"/>
    <property type="match status" value="1"/>
</dbReference>
<dbReference type="InterPro" id="IPR029041">
    <property type="entry name" value="FAD-linked_oxidoreductase-like"/>
</dbReference>
<keyword evidence="4" id="KW-0285">Flavoprotein</keyword>
<evidence type="ECO:0000256" key="4">
    <source>
        <dbReference type="ARBA" id="ARBA00022630"/>
    </source>
</evidence>
<evidence type="ECO:0000259" key="8">
    <source>
        <dbReference type="PROSITE" id="PS00028"/>
    </source>
</evidence>
<gene>
    <name evidence="9" type="ORF">EHUX00137_LOCUS46588</name>
</gene>